<sequence>MSRFWAHIMIYQEVEHVEPLTKKNILEFFNQFIYPSSSTRAKLSIHLIAQASNGYSAAVGYSAAGEENVDASALRRNQDDAAVIEHKRPVSPATIPVDNVRKWKASLPLSPAATPVKGLAEFEGFGSKS</sequence>
<protein>
    <submittedName>
        <fullName evidence="1">Uncharacterized protein</fullName>
    </submittedName>
</protein>
<dbReference type="EMBL" id="KZ821622">
    <property type="protein sequence ID" value="PYH69811.1"/>
    <property type="molecule type" value="Genomic_DNA"/>
</dbReference>
<dbReference type="RefSeq" id="XP_025563605.1">
    <property type="nucleotide sequence ID" value="XM_025708162.1"/>
</dbReference>
<organism evidence="1 2">
    <name type="scientific">Aspergillus vadensis (strain CBS 113365 / IMI 142717 / IBT 24658)</name>
    <dbReference type="NCBI Taxonomy" id="1448311"/>
    <lineage>
        <taxon>Eukaryota</taxon>
        <taxon>Fungi</taxon>
        <taxon>Dikarya</taxon>
        <taxon>Ascomycota</taxon>
        <taxon>Pezizomycotina</taxon>
        <taxon>Eurotiomycetes</taxon>
        <taxon>Eurotiomycetidae</taxon>
        <taxon>Eurotiales</taxon>
        <taxon>Aspergillaceae</taxon>
        <taxon>Aspergillus</taxon>
        <taxon>Aspergillus subgen. Circumdati</taxon>
    </lineage>
</organism>
<gene>
    <name evidence="1" type="ORF">BO88DRAFT_414297</name>
</gene>
<accession>A0A319BCQ0</accession>
<evidence type="ECO:0000313" key="1">
    <source>
        <dbReference type="EMBL" id="PYH69811.1"/>
    </source>
</evidence>
<name>A0A319BCQ0_ASPVC</name>
<dbReference type="GeneID" id="37212754"/>
<keyword evidence="2" id="KW-1185">Reference proteome</keyword>
<dbReference type="Gene3D" id="3.30.830.10">
    <property type="entry name" value="Metalloenzyme, LuxS/M16 peptidase-like"/>
    <property type="match status" value="1"/>
</dbReference>
<dbReference type="Proteomes" id="UP000248405">
    <property type="component" value="Unassembled WGS sequence"/>
</dbReference>
<reference evidence="1" key="1">
    <citation type="submission" date="2016-12" db="EMBL/GenBank/DDBJ databases">
        <title>The genomes of Aspergillus section Nigri reveals drivers in fungal speciation.</title>
        <authorList>
            <consortium name="DOE Joint Genome Institute"/>
            <person name="Vesth T.C."/>
            <person name="Nybo J."/>
            <person name="Theobald S."/>
            <person name="Brandl J."/>
            <person name="Frisvad J.C."/>
            <person name="Nielsen K.F."/>
            <person name="Lyhne E.K."/>
            <person name="Kogle M.E."/>
            <person name="Kuo A."/>
            <person name="Riley R."/>
            <person name="Clum A."/>
            <person name="Nolan M."/>
            <person name="Lipzen A."/>
            <person name="Salamov A."/>
            <person name="Henrissat B."/>
            <person name="Wiebenga A."/>
            <person name="De Vries R.P."/>
            <person name="Grigoriev I.V."/>
            <person name="Mortensen U.H."/>
            <person name="Andersen M.R."/>
            <person name="Baker S.E."/>
        </authorList>
    </citation>
    <scope>NUCLEOTIDE SEQUENCE [LARGE SCALE GENOMIC DNA]</scope>
    <source>
        <strain evidence="1">CBS 113365</strain>
    </source>
</reference>
<proteinExistence type="predicted"/>
<dbReference type="OrthoDB" id="952271at2759"/>
<dbReference type="AlphaFoldDB" id="A0A319BCQ0"/>
<evidence type="ECO:0000313" key="2">
    <source>
        <dbReference type="Proteomes" id="UP000248405"/>
    </source>
</evidence>